<proteinExistence type="predicted"/>
<dbReference type="EMBL" id="JAWZYT010001108">
    <property type="protein sequence ID" value="KAK4315550.1"/>
    <property type="molecule type" value="Genomic_DNA"/>
</dbReference>
<dbReference type="PANTHER" id="PTHR46704:SF1">
    <property type="entry name" value="TELOMERE LENGTH REGULATION PROTEIN TEL2 HOMOLOG"/>
    <property type="match status" value="1"/>
</dbReference>
<reference evidence="1" key="1">
    <citation type="submission" date="2023-11" db="EMBL/GenBank/DDBJ databases">
        <title>Genome assemblies of two species of porcelain crab, Petrolisthes cinctipes and Petrolisthes manimaculis (Anomura: Porcellanidae).</title>
        <authorList>
            <person name="Angst P."/>
        </authorList>
    </citation>
    <scope>NUCLEOTIDE SEQUENCE</scope>
    <source>
        <strain evidence="1">PB745_02</strain>
        <tissue evidence="1">Gill</tissue>
    </source>
</reference>
<dbReference type="AlphaFoldDB" id="A0AAE1PXP3"/>
<gene>
    <name evidence="1" type="ORF">Pmani_013241</name>
</gene>
<protein>
    <submittedName>
        <fullName evidence="1">Uncharacterized protein</fullName>
    </submittedName>
</protein>
<evidence type="ECO:0000313" key="2">
    <source>
        <dbReference type="Proteomes" id="UP001292094"/>
    </source>
</evidence>
<accession>A0AAE1PXP3</accession>
<name>A0AAE1PXP3_9EUCA</name>
<organism evidence="1 2">
    <name type="scientific">Petrolisthes manimaculis</name>
    <dbReference type="NCBI Taxonomy" id="1843537"/>
    <lineage>
        <taxon>Eukaryota</taxon>
        <taxon>Metazoa</taxon>
        <taxon>Ecdysozoa</taxon>
        <taxon>Arthropoda</taxon>
        <taxon>Crustacea</taxon>
        <taxon>Multicrustacea</taxon>
        <taxon>Malacostraca</taxon>
        <taxon>Eumalacostraca</taxon>
        <taxon>Eucarida</taxon>
        <taxon>Decapoda</taxon>
        <taxon>Pleocyemata</taxon>
        <taxon>Anomura</taxon>
        <taxon>Galatheoidea</taxon>
        <taxon>Porcellanidae</taxon>
        <taxon>Petrolisthes</taxon>
    </lineage>
</organism>
<keyword evidence="2" id="KW-1185">Reference proteome</keyword>
<comment type="caution">
    <text evidence="1">The sequence shown here is derived from an EMBL/GenBank/DDBJ whole genome shotgun (WGS) entry which is preliminary data.</text>
</comment>
<dbReference type="Proteomes" id="UP001292094">
    <property type="component" value="Unassembled WGS sequence"/>
</dbReference>
<sequence>MSSKPPELRLPFINLEACNPSTIYTALCFAQEQCDKHNLKICPVTFDQPLYQKAAEIVAASRDLVKVVVRLGGFHLLMSYLGSIGKIMTGIGLEDLWKLEYAKGSVVHMLTGHTFSGAVRAHILTLLALINVLIKSDMESQPDKVHLIRPYQDTVDTGKGAAEIDKDEHLQEFQQLLTYHLDQAATQSRTGNLWVQ</sequence>
<dbReference type="PANTHER" id="PTHR46704">
    <property type="entry name" value="CXC DOMAIN-CONTAINING PROTEIN-RELATED"/>
    <property type="match status" value="1"/>
</dbReference>
<evidence type="ECO:0000313" key="1">
    <source>
        <dbReference type="EMBL" id="KAK4315550.1"/>
    </source>
</evidence>